<keyword evidence="4" id="KW-1185">Reference proteome</keyword>
<dbReference type="RefSeq" id="WP_324275202.1">
    <property type="nucleotide sequence ID" value="NZ_CP141261.1"/>
</dbReference>
<evidence type="ECO:0000256" key="1">
    <source>
        <dbReference type="SAM" id="MobiDB-lite"/>
    </source>
</evidence>
<feature type="region of interest" description="Disordered" evidence="1">
    <location>
        <begin position="96"/>
        <end position="202"/>
    </location>
</feature>
<dbReference type="SUPFAM" id="SSF52540">
    <property type="entry name" value="P-loop containing nucleoside triphosphate hydrolases"/>
    <property type="match status" value="1"/>
</dbReference>
<dbReference type="Pfam" id="PF00350">
    <property type="entry name" value="Dynamin_N"/>
    <property type="match status" value="1"/>
</dbReference>
<dbReference type="InterPro" id="IPR045063">
    <property type="entry name" value="Dynamin_N"/>
</dbReference>
<dbReference type="InterPro" id="IPR027417">
    <property type="entry name" value="P-loop_NTPase"/>
</dbReference>
<proteinExistence type="predicted"/>
<evidence type="ECO:0000259" key="2">
    <source>
        <dbReference type="Pfam" id="PF00350"/>
    </source>
</evidence>
<dbReference type="EMBL" id="CP141261">
    <property type="protein sequence ID" value="WRL63872.1"/>
    <property type="molecule type" value="Genomic_DNA"/>
</dbReference>
<accession>A0ABZ1B0G7</accession>
<dbReference type="Proteomes" id="UP001324287">
    <property type="component" value="Chromosome"/>
</dbReference>
<organism evidence="3 4">
    <name type="scientific">Blastococcus brunescens</name>
    <dbReference type="NCBI Taxonomy" id="1564165"/>
    <lineage>
        <taxon>Bacteria</taxon>
        <taxon>Bacillati</taxon>
        <taxon>Actinomycetota</taxon>
        <taxon>Actinomycetes</taxon>
        <taxon>Geodermatophilales</taxon>
        <taxon>Geodermatophilaceae</taxon>
        <taxon>Blastococcus</taxon>
    </lineage>
</organism>
<gene>
    <name evidence="3" type="ORF">U6N30_30365</name>
</gene>
<evidence type="ECO:0000313" key="3">
    <source>
        <dbReference type="EMBL" id="WRL63872.1"/>
    </source>
</evidence>
<reference evidence="3 4" key="1">
    <citation type="submission" date="2023-12" db="EMBL/GenBank/DDBJ databases">
        <title>Blastococcus brunescens sp. nov., an actonobacterium isolated from sandstone collected in sahara desert.</title>
        <authorList>
            <person name="Gtari M."/>
            <person name="Ghodhbane F."/>
        </authorList>
    </citation>
    <scope>NUCLEOTIDE SEQUENCE [LARGE SCALE GENOMIC DNA]</scope>
    <source>
        <strain evidence="3 4">BMG 8361</strain>
    </source>
</reference>
<feature type="domain" description="Dynamin N-terminal" evidence="2">
    <location>
        <begin position="41"/>
        <end position="87"/>
    </location>
</feature>
<protein>
    <submittedName>
        <fullName evidence="3">Dynamin family protein</fullName>
    </submittedName>
</protein>
<dbReference type="Gene3D" id="3.40.50.300">
    <property type="entry name" value="P-loop containing nucleotide triphosphate hydrolases"/>
    <property type="match status" value="1"/>
</dbReference>
<sequence>MATPIELIDRARALADTAGRADLHRRLALVRERMEAPSVRVLVVGEPKQGKSQLVNALVGAPVCPVADDVATVVPTVIREGSAARAELVYDAAEGMPGGGAAQPTVDGQVERVPYRSSPCRRARRAVRSLPTAANSSAQRSSCPAASSPAGSSWSTPPGSGVSARGTRCRPSISCPARTRSSWSPMPPRSTPPRRCRSSGTRWRCAPPSCAW</sequence>
<name>A0ABZ1B0G7_9ACTN</name>
<feature type="compositionally biased region" description="Low complexity" evidence="1">
    <location>
        <begin position="136"/>
        <end position="163"/>
    </location>
</feature>
<evidence type="ECO:0000313" key="4">
    <source>
        <dbReference type="Proteomes" id="UP001324287"/>
    </source>
</evidence>